<dbReference type="EMBL" id="AGEY01000152">
    <property type="protein sequence ID" value="EHL97041.1"/>
    <property type="molecule type" value="Genomic_DNA"/>
</dbReference>
<evidence type="ECO:0000313" key="1">
    <source>
        <dbReference type="EMBL" id="EHL97041.1"/>
    </source>
</evidence>
<comment type="caution">
    <text evidence="1">The sequence shown here is derived from an EMBL/GenBank/DDBJ whole genome shotgun (WGS) entry which is preliminary data.</text>
</comment>
<sequence length="39" mass="4370">MKLLFSKMTSRLAERAESPVVTKLIGFLEKSATCRPDSQ</sequence>
<name>G9ZQT9_9LACO</name>
<keyword evidence="2" id="KW-1185">Reference proteome</keyword>
<reference evidence="1 2" key="1">
    <citation type="submission" date="2011-09" db="EMBL/GenBank/DDBJ databases">
        <authorList>
            <person name="Weinstock G."/>
            <person name="Sodergren E."/>
            <person name="Clifton S."/>
            <person name="Fulton L."/>
            <person name="Fulton B."/>
            <person name="Courtney L."/>
            <person name="Fronick C."/>
            <person name="Harrison M."/>
            <person name="Strong C."/>
            <person name="Farmer C."/>
            <person name="Delahaunty K."/>
            <person name="Markovic C."/>
            <person name="Hall O."/>
            <person name="Minx P."/>
            <person name="Tomlinson C."/>
            <person name="Mitreva M."/>
            <person name="Hou S."/>
            <person name="Chen J."/>
            <person name="Wollam A."/>
            <person name="Pepin K.H."/>
            <person name="Johnson M."/>
            <person name="Bhonagiri V."/>
            <person name="Zhang X."/>
            <person name="Suruliraj S."/>
            <person name="Warren W."/>
            <person name="Chinwalla A."/>
            <person name="Mardis E.R."/>
            <person name="Wilson R.K."/>
        </authorList>
    </citation>
    <scope>NUCLEOTIDE SEQUENCE [LARGE SCALE GENOMIC DNA]</scope>
    <source>
        <strain evidence="1 2">F0439</strain>
    </source>
</reference>
<gene>
    <name evidence="1" type="ORF">HMPREF9103_02097</name>
</gene>
<evidence type="ECO:0000313" key="2">
    <source>
        <dbReference type="Proteomes" id="UP000004625"/>
    </source>
</evidence>
<dbReference type="STRING" id="797515.HMPREF9103_02097"/>
<proteinExistence type="predicted"/>
<organism evidence="1 2">
    <name type="scientific">Lentilactobacillus parafarraginis F0439</name>
    <dbReference type="NCBI Taxonomy" id="797515"/>
    <lineage>
        <taxon>Bacteria</taxon>
        <taxon>Bacillati</taxon>
        <taxon>Bacillota</taxon>
        <taxon>Bacilli</taxon>
        <taxon>Lactobacillales</taxon>
        <taxon>Lactobacillaceae</taxon>
        <taxon>Lentilactobacillus</taxon>
    </lineage>
</organism>
<dbReference type="HOGENOM" id="CLU_3311840_0_0_9"/>
<dbReference type="AlphaFoldDB" id="G9ZQT9"/>
<protein>
    <submittedName>
        <fullName evidence="1">Uncharacterized protein</fullName>
    </submittedName>
</protein>
<dbReference type="Proteomes" id="UP000004625">
    <property type="component" value="Unassembled WGS sequence"/>
</dbReference>
<accession>G9ZQT9</accession>